<dbReference type="GO" id="GO:0004527">
    <property type="term" value="F:exonuclease activity"/>
    <property type="evidence" value="ECO:0007669"/>
    <property type="project" value="UniProtKB-KW"/>
</dbReference>
<dbReference type="AlphaFoldDB" id="A0A4Z2FBT8"/>
<evidence type="ECO:0000259" key="4">
    <source>
        <dbReference type="SMART" id="SM00479"/>
    </source>
</evidence>
<evidence type="ECO:0000313" key="6">
    <source>
        <dbReference type="Proteomes" id="UP000314294"/>
    </source>
</evidence>
<accession>A0A4Z2FBT8</accession>
<keyword evidence="5" id="KW-0269">Exonuclease</keyword>
<sequence length="418" mass="44427">MSEGDTFRLMSADTNESPEDEVSAPGPAARPKSSVTTSDMSDISLNLCYSSEAPWRRPLRGNRGRHAGPQHRVQPWQYRGFPGAPPPLRHRHEPLRRNGDFMHGVGFPPPHRAAGPWSSAASTFTRRPAGAAQRPPPSSGPTPPAGAAAQRPSPSSGPTPPAGAAAHRSPPSSGPTLPAGTAARQPSPSSGPTLPAGAAAQQPSPSSGPKPPAAASAARQPSPSCSHKPAAAQSSAAGIPSKYLALDCEMVGTGPKGSISQLGRCSLVSYDGDVVYDKFIKPTVPVTDYRTRWSGIRRCDLVNATPYAEARREILRLLMGKVVVGHAVHNDFKVLGYSHPAALTRDTSRLPPLNLRAGFAVAECASLKRLTKAIFNRDIQVSPNAGGGASFSWKENIRIQKYFYICYLYIHIYICFNL</sequence>
<feature type="region of interest" description="Disordered" evidence="3">
    <location>
        <begin position="55"/>
        <end position="233"/>
    </location>
</feature>
<feature type="region of interest" description="Disordered" evidence="3">
    <location>
        <begin position="1"/>
        <end position="39"/>
    </location>
</feature>
<name>A0A4Z2FBT8_9TELE</name>
<dbReference type="PANTHER" id="PTHR12801">
    <property type="entry name" value="RNA EXONUCLEASE REXO1 / RECO3 FAMILY MEMBER-RELATED"/>
    <property type="match status" value="1"/>
</dbReference>
<dbReference type="GO" id="GO:0005634">
    <property type="term" value="C:nucleus"/>
    <property type="evidence" value="ECO:0007669"/>
    <property type="project" value="TreeGrafter"/>
</dbReference>
<keyword evidence="6" id="KW-1185">Reference proteome</keyword>
<protein>
    <submittedName>
        <fullName evidence="5">Interferon-stimulated exonuclease-like 2</fullName>
    </submittedName>
</protein>
<dbReference type="InterPro" id="IPR013520">
    <property type="entry name" value="Ribonucl_H"/>
</dbReference>
<dbReference type="OrthoDB" id="16516at2759"/>
<dbReference type="InterPro" id="IPR012337">
    <property type="entry name" value="RNaseH-like_sf"/>
</dbReference>
<feature type="compositionally biased region" description="Low complexity" evidence="3">
    <location>
        <begin position="195"/>
        <end position="205"/>
    </location>
</feature>
<evidence type="ECO:0000256" key="2">
    <source>
        <dbReference type="ARBA" id="ARBA00022801"/>
    </source>
</evidence>
<keyword evidence="1" id="KW-0540">Nuclease</keyword>
<feature type="compositionally biased region" description="Basic residues" evidence="3">
    <location>
        <begin position="57"/>
        <end position="69"/>
    </location>
</feature>
<dbReference type="SMART" id="SM00479">
    <property type="entry name" value="EXOIII"/>
    <property type="match status" value="1"/>
</dbReference>
<dbReference type="EMBL" id="SRLO01001376">
    <property type="protein sequence ID" value="TNN38371.1"/>
    <property type="molecule type" value="Genomic_DNA"/>
</dbReference>
<evidence type="ECO:0000313" key="5">
    <source>
        <dbReference type="EMBL" id="TNN38371.1"/>
    </source>
</evidence>
<dbReference type="Pfam" id="PF00929">
    <property type="entry name" value="RNase_T"/>
    <property type="match status" value="1"/>
</dbReference>
<feature type="compositionally biased region" description="Pro residues" evidence="3">
    <location>
        <begin position="134"/>
        <end position="144"/>
    </location>
</feature>
<dbReference type="Gene3D" id="3.30.420.10">
    <property type="entry name" value="Ribonuclease H-like superfamily/Ribonuclease H"/>
    <property type="match status" value="1"/>
</dbReference>
<keyword evidence="2" id="KW-0378">Hydrolase</keyword>
<evidence type="ECO:0000256" key="3">
    <source>
        <dbReference type="SAM" id="MobiDB-lite"/>
    </source>
</evidence>
<dbReference type="Proteomes" id="UP000314294">
    <property type="component" value="Unassembled WGS sequence"/>
</dbReference>
<dbReference type="InterPro" id="IPR036397">
    <property type="entry name" value="RNaseH_sf"/>
</dbReference>
<reference evidence="5 6" key="1">
    <citation type="submission" date="2019-03" db="EMBL/GenBank/DDBJ databases">
        <title>First draft genome of Liparis tanakae, snailfish: a comprehensive survey of snailfish specific genes.</title>
        <authorList>
            <person name="Kim W."/>
            <person name="Song I."/>
            <person name="Jeong J.-H."/>
            <person name="Kim D."/>
            <person name="Kim S."/>
            <person name="Ryu S."/>
            <person name="Song J.Y."/>
            <person name="Lee S.K."/>
        </authorList>
    </citation>
    <scope>NUCLEOTIDE SEQUENCE [LARGE SCALE GENOMIC DNA]</scope>
    <source>
        <tissue evidence="5">Muscle</tissue>
    </source>
</reference>
<dbReference type="SUPFAM" id="SSF53098">
    <property type="entry name" value="Ribonuclease H-like"/>
    <property type="match status" value="1"/>
</dbReference>
<comment type="caution">
    <text evidence="5">The sequence shown here is derived from an EMBL/GenBank/DDBJ whole genome shotgun (WGS) entry which is preliminary data.</text>
</comment>
<evidence type="ECO:0000256" key="1">
    <source>
        <dbReference type="ARBA" id="ARBA00022722"/>
    </source>
</evidence>
<dbReference type="InterPro" id="IPR047021">
    <property type="entry name" value="REXO1/3/4-like"/>
</dbReference>
<feature type="compositionally biased region" description="Low complexity" evidence="3">
    <location>
        <begin position="145"/>
        <end position="154"/>
    </location>
</feature>
<dbReference type="GO" id="GO:0003676">
    <property type="term" value="F:nucleic acid binding"/>
    <property type="evidence" value="ECO:0007669"/>
    <property type="project" value="InterPro"/>
</dbReference>
<proteinExistence type="predicted"/>
<feature type="domain" description="Exonuclease" evidence="4">
    <location>
        <begin position="242"/>
        <end position="409"/>
    </location>
</feature>
<feature type="compositionally biased region" description="Low complexity" evidence="3">
    <location>
        <begin position="213"/>
        <end position="224"/>
    </location>
</feature>
<dbReference type="PANTHER" id="PTHR12801:SF78">
    <property type="entry name" value="INTERFERON-STIMULATED 20 KDA EXONUCLEASE-LIKE 2"/>
    <property type="match status" value="1"/>
</dbReference>
<gene>
    <name evidence="5" type="primary">ISG20L2</name>
    <name evidence="5" type="ORF">EYF80_051456</name>
</gene>
<organism evidence="5 6">
    <name type="scientific">Liparis tanakae</name>
    <name type="common">Tanaka's snailfish</name>
    <dbReference type="NCBI Taxonomy" id="230148"/>
    <lineage>
        <taxon>Eukaryota</taxon>
        <taxon>Metazoa</taxon>
        <taxon>Chordata</taxon>
        <taxon>Craniata</taxon>
        <taxon>Vertebrata</taxon>
        <taxon>Euteleostomi</taxon>
        <taxon>Actinopterygii</taxon>
        <taxon>Neopterygii</taxon>
        <taxon>Teleostei</taxon>
        <taxon>Neoteleostei</taxon>
        <taxon>Acanthomorphata</taxon>
        <taxon>Eupercaria</taxon>
        <taxon>Perciformes</taxon>
        <taxon>Cottioidei</taxon>
        <taxon>Cottales</taxon>
        <taxon>Liparidae</taxon>
        <taxon>Liparis</taxon>
    </lineage>
</organism>